<feature type="domain" description="TonB-dependent receptor-like beta-barrel" evidence="13">
    <location>
        <begin position="284"/>
        <end position="704"/>
    </location>
</feature>
<comment type="caution">
    <text evidence="15">The sequence shown here is derived from an EMBL/GenBank/DDBJ whole genome shotgun (WGS) entry which is preliminary data.</text>
</comment>
<dbReference type="Proteomes" id="UP001168540">
    <property type="component" value="Unassembled WGS sequence"/>
</dbReference>
<dbReference type="InterPro" id="IPR012910">
    <property type="entry name" value="Plug_dom"/>
</dbReference>
<keyword evidence="5 10" id="KW-0812">Transmembrane</keyword>
<dbReference type="Pfam" id="PF00593">
    <property type="entry name" value="TonB_dep_Rec_b-barrel"/>
    <property type="match status" value="1"/>
</dbReference>
<evidence type="ECO:0000256" key="4">
    <source>
        <dbReference type="ARBA" id="ARBA00022452"/>
    </source>
</evidence>
<dbReference type="InterPro" id="IPR037066">
    <property type="entry name" value="Plug_dom_sf"/>
</dbReference>
<keyword evidence="3 10" id="KW-0813">Transport</keyword>
<keyword evidence="7 10" id="KW-0472">Membrane</keyword>
<dbReference type="RefSeq" id="WP_289830209.1">
    <property type="nucleotide sequence ID" value="NZ_JAUEDK010000019.1"/>
</dbReference>
<evidence type="ECO:0000256" key="9">
    <source>
        <dbReference type="ARBA" id="ARBA00023237"/>
    </source>
</evidence>
<accession>A0ABT7XP61</accession>
<keyword evidence="8 15" id="KW-0675">Receptor</keyword>
<dbReference type="EMBL" id="JAUEDK010000019">
    <property type="protein sequence ID" value="MDN0075576.1"/>
    <property type="molecule type" value="Genomic_DNA"/>
</dbReference>
<dbReference type="Gene3D" id="2.170.130.10">
    <property type="entry name" value="TonB-dependent receptor, plug domain"/>
    <property type="match status" value="1"/>
</dbReference>
<evidence type="ECO:0000256" key="12">
    <source>
        <dbReference type="SAM" id="SignalP"/>
    </source>
</evidence>
<dbReference type="InterPro" id="IPR039426">
    <property type="entry name" value="TonB-dep_rcpt-like"/>
</dbReference>
<feature type="signal peptide" evidence="12">
    <location>
        <begin position="1"/>
        <end position="30"/>
    </location>
</feature>
<evidence type="ECO:0000313" key="15">
    <source>
        <dbReference type="EMBL" id="MDN0075576.1"/>
    </source>
</evidence>
<dbReference type="InterPro" id="IPR000531">
    <property type="entry name" value="Beta-barrel_TonB"/>
</dbReference>
<name>A0ABT7XP61_9NEIS</name>
<evidence type="ECO:0000256" key="2">
    <source>
        <dbReference type="ARBA" id="ARBA00009810"/>
    </source>
</evidence>
<evidence type="ECO:0000256" key="5">
    <source>
        <dbReference type="ARBA" id="ARBA00022692"/>
    </source>
</evidence>
<dbReference type="InterPro" id="IPR036942">
    <property type="entry name" value="Beta-barrel_TonB_sf"/>
</dbReference>
<evidence type="ECO:0000256" key="6">
    <source>
        <dbReference type="ARBA" id="ARBA00023077"/>
    </source>
</evidence>
<proteinExistence type="inferred from homology"/>
<feature type="chain" id="PRO_5045918915" evidence="12">
    <location>
        <begin position="31"/>
        <end position="747"/>
    </location>
</feature>
<keyword evidence="16" id="KW-1185">Reference proteome</keyword>
<dbReference type="PROSITE" id="PS52016">
    <property type="entry name" value="TONB_DEPENDENT_REC_3"/>
    <property type="match status" value="1"/>
</dbReference>
<dbReference type="Pfam" id="PF07715">
    <property type="entry name" value="Plug"/>
    <property type="match status" value="1"/>
</dbReference>
<evidence type="ECO:0000256" key="8">
    <source>
        <dbReference type="ARBA" id="ARBA00023170"/>
    </source>
</evidence>
<comment type="similarity">
    <text evidence="2 10 11">Belongs to the TonB-dependent receptor family.</text>
</comment>
<dbReference type="Gene3D" id="2.40.170.20">
    <property type="entry name" value="TonB-dependent receptor, beta-barrel domain"/>
    <property type="match status" value="1"/>
</dbReference>
<keyword evidence="6 11" id="KW-0798">TonB box</keyword>
<dbReference type="InterPro" id="IPR010105">
    <property type="entry name" value="TonB_sidphr_rcpt"/>
</dbReference>
<keyword evidence="4 10" id="KW-1134">Transmembrane beta strand</keyword>
<gene>
    <name evidence="15" type="ORF">QU481_11795</name>
</gene>
<protein>
    <submittedName>
        <fullName evidence="15">TonB-dependent receptor</fullName>
    </submittedName>
</protein>
<evidence type="ECO:0000259" key="13">
    <source>
        <dbReference type="Pfam" id="PF00593"/>
    </source>
</evidence>
<dbReference type="NCBIfam" id="TIGR01783">
    <property type="entry name" value="TonB-siderophor"/>
    <property type="match status" value="1"/>
</dbReference>
<evidence type="ECO:0000256" key="1">
    <source>
        <dbReference type="ARBA" id="ARBA00004571"/>
    </source>
</evidence>
<evidence type="ECO:0000256" key="3">
    <source>
        <dbReference type="ARBA" id="ARBA00022448"/>
    </source>
</evidence>
<evidence type="ECO:0000256" key="10">
    <source>
        <dbReference type="PROSITE-ProRule" id="PRU01360"/>
    </source>
</evidence>
<feature type="domain" description="TonB-dependent receptor plug" evidence="14">
    <location>
        <begin position="52"/>
        <end position="154"/>
    </location>
</feature>
<evidence type="ECO:0000313" key="16">
    <source>
        <dbReference type="Proteomes" id="UP001168540"/>
    </source>
</evidence>
<organism evidence="15 16">
    <name type="scientific">Crenobacter oryzisoli</name>
    <dbReference type="NCBI Taxonomy" id="3056844"/>
    <lineage>
        <taxon>Bacteria</taxon>
        <taxon>Pseudomonadati</taxon>
        <taxon>Pseudomonadota</taxon>
        <taxon>Betaproteobacteria</taxon>
        <taxon>Neisseriales</taxon>
        <taxon>Neisseriaceae</taxon>
        <taxon>Crenobacter</taxon>
    </lineage>
</organism>
<keyword evidence="9 10" id="KW-0998">Cell outer membrane</keyword>
<reference evidence="15" key="1">
    <citation type="submission" date="2023-06" db="EMBL/GenBank/DDBJ databases">
        <authorList>
            <person name="Zhang S."/>
        </authorList>
    </citation>
    <scope>NUCLEOTIDE SEQUENCE</scope>
    <source>
        <strain evidence="15">SG2303</strain>
    </source>
</reference>
<comment type="subcellular location">
    <subcellularLocation>
        <location evidence="1 10">Cell outer membrane</location>
        <topology evidence="1 10">Multi-pass membrane protein</topology>
    </subcellularLocation>
</comment>
<evidence type="ECO:0000259" key="14">
    <source>
        <dbReference type="Pfam" id="PF07715"/>
    </source>
</evidence>
<sequence>MNPIRLAPATPLRSLPLALLATFAAIPAFATDSATLDNVVVSAGAAKPTQISELPGVAWVVTAEELQEQTKAGIPLKEALGNLVPGLDIGSQGRSNNDQNMRGRSVLVMIDGVSLNSSRNLSRQFDSIDPFNIERIEVISGANALYGAGATGGIINIITKHGEAGPARFTTEAGVRTGFNAGDDADWKLAQSVSGGNDWVVGRLGLAYQKNGAVYGADGKQVFTDITQTDLQYNQSIDLLGNLDFKLSGGQKLSVMAQYYDSGYDGDRSLYMGKNLIGSFPVLNGNKSDPSQLEMRDGFDSDRTPRTKRLMGQFDYFAPNILGGQELYVQGYARQEKIDFFPFPGYTSTKPTVLYYGASQQNTDLYGLKAVLNKDWGDIFSLSYGLEASREEFDSNQMLFDFKTASQSGGMQLHETTQIGRYPGVQTGGISAFAQAKWRLTDKLNLDFGLRQQHMKNSVDDFVAFNQQIYIANGNLKSADAVPGGSKSYDVTLPNVGVVYKLMPGSQVWANYSEGFELPDAAKWYGQGNYTSTGKLIQGVSVTNSALDGIKTHQVELGWRYGRNGWQLQAAPFYTWSDKSLSYDSTTLLIKELNQKVRTYGLEGQVAYNLNDNWRVGSNFLAIKSEQQDSKGNWSKRDVTAASPSKVSLFTDWTHGDTALRLQGQQVFDLSDAAGNKLKGYAIFDLLGSHKLPVGTLNFGIQNLFNKQYQTLWSQRSQIYYGKLVTPQTVYYEGRGRTYGVTYTVSY</sequence>
<dbReference type="CDD" id="cd01347">
    <property type="entry name" value="ligand_gated_channel"/>
    <property type="match status" value="1"/>
</dbReference>
<evidence type="ECO:0000256" key="7">
    <source>
        <dbReference type="ARBA" id="ARBA00023136"/>
    </source>
</evidence>
<dbReference type="PANTHER" id="PTHR30069">
    <property type="entry name" value="TONB-DEPENDENT OUTER MEMBRANE RECEPTOR"/>
    <property type="match status" value="1"/>
</dbReference>
<dbReference type="SUPFAM" id="SSF56935">
    <property type="entry name" value="Porins"/>
    <property type="match status" value="1"/>
</dbReference>
<evidence type="ECO:0000256" key="11">
    <source>
        <dbReference type="RuleBase" id="RU003357"/>
    </source>
</evidence>
<keyword evidence="12" id="KW-0732">Signal</keyword>
<dbReference type="PANTHER" id="PTHR30069:SF42">
    <property type="entry name" value="FERRIC AEROBACTIN RECEPTOR"/>
    <property type="match status" value="1"/>
</dbReference>